<dbReference type="Proteomes" id="UP000789342">
    <property type="component" value="Unassembled WGS sequence"/>
</dbReference>
<sequence length="102" mass="11704">MSSSIGREPNSSVVFHALPKHDKDLPAEITDDDRPHWQDREHLVYPPNVKDRKGIVGHLEKDLEKEMQNRHKGDGDDHKKDESVKSNEKPKCNNNNEQGNQS</sequence>
<keyword evidence="3" id="KW-1185">Reference proteome</keyword>
<evidence type="ECO:0000313" key="2">
    <source>
        <dbReference type="EMBL" id="CAG8508865.1"/>
    </source>
</evidence>
<gene>
    <name evidence="2" type="ORF">AMORRO_LOCUS3624</name>
</gene>
<evidence type="ECO:0000313" key="3">
    <source>
        <dbReference type="Proteomes" id="UP000789342"/>
    </source>
</evidence>
<dbReference type="EMBL" id="CAJVPV010001813">
    <property type="protein sequence ID" value="CAG8508865.1"/>
    <property type="molecule type" value="Genomic_DNA"/>
</dbReference>
<dbReference type="OrthoDB" id="2384962at2759"/>
<feature type="compositionally biased region" description="Basic and acidic residues" evidence="1">
    <location>
        <begin position="19"/>
        <end position="91"/>
    </location>
</feature>
<accession>A0A9N9F4N6</accession>
<organism evidence="2 3">
    <name type="scientific">Acaulospora morrowiae</name>
    <dbReference type="NCBI Taxonomy" id="94023"/>
    <lineage>
        <taxon>Eukaryota</taxon>
        <taxon>Fungi</taxon>
        <taxon>Fungi incertae sedis</taxon>
        <taxon>Mucoromycota</taxon>
        <taxon>Glomeromycotina</taxon>
        <taxon>Glomeromycetes</taxon>
        <taxon>Diversisporales</taxon>
        <taxon>Acaulosporaceae</taxon>
        <taxon>Acaulospora</taxon>
    </lineage>
</organism>
<comment type="caution">
    <text evidence="2">The sequence shown here is derived from an EMBL/GenBank/DDBJ whole genome shotgun (WGS) entry which is preliminary data.</text>
</comment>
<evidence type="ECO:0000256" key="1">
    <source>
        <dbReference type="SAM" id="MobiDB-lite"/>
    </source>
</evidence>
<feature type="region of interest" description="Disordered" evidence="1">
    <location>
        <begin position="1"/>
        <end position="102"/>
    </location>
</feature>
<feature type="compositionally biased region" description="Polar residues" evidence="1">
    <location>
        <begin position="92"/>
        <end position="102"/>
    </location>
</feature>
<name>A0A9N9F4N6_9GLOM</name>
<dbReference type="AlphaFoldDB" id="A0A9N9F4N6"/>
<proteinExistence type="predicted"/>
<reference evidence="2" key="1">
    <citation type="submission" date="2021-06" db="EMBL/GenBank/DDBJ databases">
        <authorList>
            <person name="Kallberg Y."/>
            <person name="Tangrot J."/>
            <person name="Rosling A."/>
        </authorList>
    </citation>
    <scope>NUCLEOTIDE SEQUENCE</scope>
    <source>
        <strain evidence="2">CL551</strain>
    </source>
</reference>
<protein>
    <submittedName>
        <fullName evidence="2">1374_t:CDS:1</fullName>
    </submittedName>
</protein>
<feature type="compositionally biased region" description="Polar residues" evidence="1">
    <location>
        <begin position="1"/>
        <end position="13"/>
    </location>
</feature>